<reference evidence="3" key="1">
    <citation type="submission" date="2017-03" db="EMBL/GenBank/DDBJ databases">
        <title>Phytopthora megakarya and P. palmivora, two closely related causual agents of cacao black pod achieved similar genome size and gene model numbers by different mechanisms.</title>
        <authorList>
            <person name="Ali S."/>
            <person name="Shao J."/>
            <person name="Larry D.J."/>
            <person name="Kronmiller B."/>
            <person name="Shen D."/>
            <person name="Strem M.D."/>
            <person name="Melnick R.L."/>
            <person name="Guiltinan M.J."/>
            <person name="Tyler B.M."/>
            <person name="Meinhardt L.W."/>
            <person name="Bailey B.A."/>
        </authorList>
    </citation>
    <scope>NUCLEOTIDE SEQUENCE [LARGE SCALE GENOMIC DNA]</scope>
    <source>
        <strain evidence="3">zdho120</strain>
    </source>
</reference>
<dbReference type="Gene3D" id="3.40.50.1820">
    <property type="entry name" value="alpha/beta hydrolase"/>
    <property type="match status" value="1"/>
</dbReference>
<dbReference type="InterPro" id="IPR029058">
    <property type="entry name" value="AB_hydrolase_fold"/>
</dbReference>
<evidence type="ECO:0000256" key="1">
    <source>
        <dbReference type="SAM" id="SignalP"/>
    </source>
</evidence>
<dbReference type="Proteomes" id="UP000198211">
    <property type="component" value="Unassembled WGS sequence"/>
</dbReference>
<evidence type="ECO:0008006" key="4">
    <source>
        <dbReference type="Google" id="ProtNLM"/>
    </source>
</evidence>
<dbReference type="EMBL" id="NBNE01007567">
    <property type="protein sequence ID" value="OWZ00498.1"/>
    <property type="molecule type" value="Genomic_DNA"/>
</dbReference>
<evidence type="ECO:0000313" key="2">
    <source>
        <dbReference type="EMBL" id="OWZ00498.1"/>
    </source>
</evidence>
<comment type="caution">
    <text evidence="2">The sequence shown here is derived from an EMBL/GenBank/DDBJ whole genome shotgun (WGS) entry which is preliminary data.</text>
</comment>
<dbReference type="OrthoDB" id="95392at2759"/>
<feature type="signal peptide" evidence="1">
    <location>
        <begin position="1"/>
        <end position="20"/>
    </location>
</feature>
<keyword evidence="3" id="KW-1185">Reference proteome</keyword>
<gene>
    <name evidence="2" type="ORF">PHMEG_00028300</name>
</gene>
<protein>
    <recommendedName>
        <fullName evidence="4">GPI inositol-deacylase</fullName>
    </recommendedName>
</protein>
<name>A0A225V6I0_9STRA</name>
<proteinExistence type="predicted"/>
<dbReference type="PANTHER" id="PTHR22538">
    <property type="entry name" value="CILIA- AND FLAGELLA-ASSOCIATED PROTEIN 74"/>
    <property type="match status" value="1"/>
</dbReference>
<organism evidence="2 3">
    <name type="scientific">Phytophthora megakarya</name>
    <dbReference type="NCBI Taxonomy" id="4795"/>
    <lineage>
        <taxon>Eukaryota</taxon>
        <taxon>Sar</taxon>
        <taxon>Stramenopiles</taxon>
        <taxon>Oomycota</taxon>
        <taxon>Peronosporomycetes</taxon>
        <taxon>Peronosporales</taxon>
        <taxon>Peronosporaceae</taxon>
        <taxon>Phytophthora</taxon>
    </lineage>
</organism>
<accession>A0A225V6I0</accession>
<feature type="chain" id="PRO_5012827343" description="GPI inositol-deacylase" evidence="1">
    <location>
        <begin position="21"/>
        <end position="333"/>
    </location>
</feature>
<keyword evidence="1" id="KW-0732">Signal</keyword>
<sequence length="333" mass="36573">MSGATLSFLVLIAACVVIAAQQSDLAANQLDGERISNAKPRELLSLNRFVSCSCKSTPRPCIFIHGQGIQPEMEENQDSFPHYWGNLTDRAPCCSSMKYARLDTINNSWTNEALQEQVCDRALVMSDSSTKTKIADTIIVTHSMGNLMFAGALANGHCKLAKSSTWVGIAGPMMGSMASDFVIDSCAGNTNAALEKFGEITGKCPPKTSIKALVYEGEKHSNEKLDAAYKAAQKAYKENVYALMCGEGKSGLLSSYQPKFWLLGSIIPHKSKLNDGMVEFQSCAVGFPESEFGDSYRDRFYRTKLNHFDMQFLSGDSLLNKAKMPVKWFECLL</sequence>
<evidence type="ECO:0000313" key="3">
    <source>
        <dbReference type="Proteomes" id="UP000198211"/>
    </source>
</evidence>
<dbReference type="PANTHER" id="PTHR22538:SF1">
    <property type="entry name" value="VWFD DOMAIN-CONTAINING PROTEIN"/>
    <property type="match status" value="1"/>
</dbReference>
<dbReference type="AlphaFoldDB" id="A0A225V6I0"/>